<dbReference type="OrthoDB" id="3182597at2"/>
<gene>
    <name evidence="2" type="ORF">U732_2251</name>
</gene>
<organism evidence="2 3">
    <name type="scientific">Clostridium argentinense CDC 2741</name>
    <dbReference type="NCBI Taxonomy" id="1418104"/>
    <lineage>
        <taxon>Bacteria</taxon>
        <taxon>Bacillati</taxon>
        <taxon>Bacillota</taxon>
        <taxon>Clostridia</taxon>
        <taxon>Eubacteriales</taxon>
        <taxon>Clostridiaceae</taxon>
        <taxon>Clostridium</taxon>
    </lineage>
</organism>
<dbReference type="RefSeq" id="WP_039634493.1">
    <property type="nucleotide sequence ID" value="NZ_AYSO01000018.1"/>
</dbReference>
<comment type="caution">
    <text evidence="2">The sequence shown here is derived from an EMBL/GenBank/DDBJ whole genome shotgun (WGS) entry which is preliminary data.</text>
</comment>
<dbReference type="PANTHER" id="PTHR37826:SF3">
    <property type="entry name" value="J DOMAIN-CONTAINING PROTEIN"/>
    <property type="match status" value="1"/>
</dbReference>
<evidence type="ECO:0000313" key="2">
    <source>
        <dbReference type="EMBL" id="KIE45964.1"/>
    </source>
</evidence>
<keyword evidence="1" id="KW-1133">Transmembrane helix</keyword>
<keyword evidence="1" id="KW-0812">Transmembrane</keyword>
<dbReference type="EMBL" id="AYSO01000018">
    <property type="protein sequence ID" value="KIE45964.1"/>
    <property type="molecule type" value="Genomic_DNA"/>
</dbReference>
<evidence type="ECO:0000313" key="3">
    <source>
        <dbReference type="Proteomes" id="UP000031366"/>
    </source>
</evidence>
<evidence type="ECO:0000256" key="1">
    <source>
        <dbReference type="SAM" id="Phobius"/>
    </source>
</evidence>
<keyword evidence="3" id="KW-1185">Reference proteome</keyword>
<proteinExistence type="predicted"/>
<reference evidence="2 3" key="1">
    <citation type="journal article" date="2015" name="Infect. Genet. Evol.">
        <title>Genomic sequences of six botulinum neurotoxin-producing strains representing three clostridial species illustrate the mobility and diversity of botulinum neurotoxin genes.</title>
        <authorList>
            <person name="Smith T.J."/>
            <person name="Hill K.K."/>
            <person name="Xie G."/>
            <person name="Foley B.T."/>
            <person name="Williamson C.H."/>
            <person name="Foster J.T."/>
            <person name="Johnson S.L."/>
            <person name="Chertkov O."/>
            <person name="Teshima H."/>
            <person name="Gibbons H.S."/>
            <person name="Johnsky L.A."/>
            <person name="Karavis M.A."/>
            <person name="Smith L.A."/>
        </authorList>
    </citation>
    <scope>NUCLEOTIDE SEQUENCE [LARGE SCALE GENOMIC DNA]</scope>
    <source>
        <strain evidence="2 3">CDC 2741</strain>
    </source>
</reference>
<keyword evidence="1" id="KW-0472">Membrane</keyword>
<dbReference type="STRING" id="29341.RSJ17_01660"/>
<dbReference type="Proteomes" id="UP000031366">
    <property type="component" value="Unassembled WGS sequence"/>
</dbReference>
<protein>
    <submittedName>
        <fullName evidence="2">Putative zinc finger domain protein, LSD1 subclass</fullName>
    </submittedName>
</protein>
<accession>A0A0C1TZA2</accession>
<name>A0A0C1TZA2_9CLOT</name>
<feature type="transmembrane region" description="Helical" evidence="1">
    <location>
        <begin position="346"/>
        <end position="366"/>
    </location>
</feature>
<sequence length="367" mass="42377">MNSQIDDEVKSKKDTDKFTCSGCGANMIYDPNIKMLTCPYCSNNKKIEVEGGNIEEHDFYSTVDKQDTDWGAETRVIHCDSCGAETILEKNNTAQFCAFCGSSHIVKREESNIVPESLIPFKIGDKEAKIKFSQWIGKHFFAPRALKYGHQSDKLKGIYIPFWTYDTETYSTYTAEAGTYYYVTVTYYENENGKQVAKTRQERRTRWEYTNGNYNKFFDDVLINASTQLDGNLMDKIKPYDLKELVHYNPEFISGFYAERYGINHVTGFNSAKEHINDIIYSGVVNKINADEVRNVNIKTSFEDVKFKHILLPIWISSYSFKNKVYKYYINGQTGEIQGETPISGWKIFFTIALIVAIIFIIYKLMQ</sequence>
<dbReference type="AlphaFoldDB" id="A0A0C1TZA2"/>
<dbReference type="PANTHER" id="PTHR37826">
    <property type="entry name" value="FLOTILLIN BAND_7_5 DOMAIN PROTEIN"/>
    <property type="match status" value="1"/>
</dbReference>